<reference evidence="16" key="1">
    <citation type="submission" date="2019-04" db="EMBL/GenBank/DDBJ databases">
        <authorList>
            <consortium name="Science for Life Laboratories"/>
        </authorList>
    </citation>
    <scope>NUCLEOTIDE SEQUENCE</scope>
    <source>
        <strain evidence="16">MBLW1</strain>
    </source>
</reference>
<feature type="binding site" evidence="13">
    <location>
        <position position="243"/>
    </location>
    <ligand>
        <name>pyridoxal 5'-phosphate</name>
        <dbReference type="ChEBI" id="CHEBI:597326"/>
    </ligand>
</feature>
<feature type="binding site" evidence="13">
    <location>
        <begin position="202"/>
        <end position="204"/>
    </location>
    <ligand>
        <name>pyridoxal 5'-phosphate</name>
        <dbReference type="ChEBI" id="CHEBI:597326"/>
    </ligand>
</feature>
<evidence type="ECO:0000256" key="11">
    <source>
        <dbReference type="ARBA" id="ARBA00050776"/>
    </source>
</evidence>
<dbReference type="InterPro" id="IPR000192">
    <property type="entry name" value="Aminotrans_V_dom"/>
</dbReference>
<proteinExistence type="inferred from homology"/>
<dbReference type="GO" id="GO:0030170">
    <property type="term" value="F:pyridoxal phosphate binding"/>
    <property type="evidence" value="ECO:0007669"/>
    <property type="project" value="UniProtKB-UniRule"/>
</dbReference>
<evidence type="ECO:0000256" key="14">
    <source>
        <dbReference type="RuleBase" id="RU004504"/>
    </source>
</evidence>
<dbReference type="RefSeq" id="WP_315852441.1">
    <property type="nucleotide sequence ID" value="NZ_LR593887.1"/>
</dbReference>
<dbReference type="FunFam" id="3.40.640.10:FF:000003">
    <property type="entry name" value="Cysteine desulfurase IscS"/>
    <property type="match status" value="1"/>
</dbReference>
<evidence type="ECO:0000256" key="1">
    <source>
        <dbReference type="ARBA" id="ARBA00001933"/>
    </source>
</evidence>
<feature type="active site" description="Cysteine persulfide intermediate" evidence="13">
    <location>
        <position position="329"/>
    </location>
</feature>
<evidence type="ECO:0000256" key="13">
    <source>
        <dbReference type="HAMAP-Rule" id="MF_00331"/>
    </source>
</evidence>
<comment type="similarity">
    <text evidence="3 13">Belongs to the class-V pyridoxal-phosphate-dependent aminotransferase family. NifS/IscS subfamily.</text>
</comment>
<gene>
    <name evidence="13" type="primary">iscS</name>
    <name evidence="16" type="ORF">GMBLW1_09900</name>
</gene>
<comment type="cofactor">
    <cofactor evidence="1 13 14">
        <name>pyridoxal 5'-phosphate</name>
        <dbReference type="ChEBI" id="CHEBI:597326"/>
    </cofactor>
</comment>
<evidence type="ECO:0000256" key="2">
    <source>
        <dbReference type="ARBA" id="ARBA00005151"/>
    </source>
</evidence>
<dbReference type="PROSITE" id="PS00595">
    <property type="entry name" value="AA_TRANSFER_CLASS_5"/>
    <property type="match status" value="1"/>
</dbReference>
<evidence type="ECO:0000313" key="16">
    <source>
        <dbReference type="EMBL" id="VIP02970.1"/>
    </source>
</evidence>
<keyword evidence="10 13" id="KW-0411">Iron-sulfur</keyword>
<dbReference type="InterPro" id="IPR015422">
    <property type="entry name" value="PyrdxlP-dep_Trfase_small"/>
</dbReference>
<keyword evidence="13" id="KW-0963">Cytoplasm</keyword>
<dbReference type="NCBIfam" id="NF010611">
    <property type="entry name" value="PRK14012.1"/>
    <property type="match status" value="1"/>
</dbReference>
<organism evidence="16">
    <name type="scientific">Tuwongella immobilis</name>
    <dbReference type="NCBI Taxonomy" id="692036"/>
    <lineage>
        <taxon>Bacteria</taxon>
        <taxon>Pseudomonadati</taxon>
        <taxon>Planctomycetota</taxon>
        <taxon>Planctomycetia</taxon>
        <taxon>Gemmatales</taxon>
        <taxon>Gemmataceae</taxon>
        <taxon>Tuwongella</taxon>
    </lineage>
</organism>
<dbReference type="KEGG" id="tim:GMBLW1_09900"/>
<sequence length="405" mass="44262">MLKFPIYMDNNSTTRTDPRVVDAMLPYFTEKFGNAASRNHAYGWEAEEAVELAREQIAAIIGASGKEIIFTSGATESNNLAIKGVAHMYRKKGNHIITAATEHKAVLDPCKRLEQEGFQVTVLPVDPQGRVSAEQVEAAMTDQTILVSIMTANNEIGTIQPIAEIGKLCKSRGVLFHTDAVQAVGKIPMDVEAMGIDLLSLTGHKLYGPKGIGALYVRKKNPRVRLDAIIDGGGHERGMRSGTLPVPMIVGLGKACEIARLEMPEETQRLFRLREKLREGIMGQLPETYLNGHPTERLPGNANISFAFVEGEGLMMGIKDIACSSGSACTSASLEPSYVLRALGVGDELAHSSIRFGIGRFNTEEEVDFVVDRVVKEVTRLREMSPLFEMAQQGIDLKTVQWAAH</sequence>
<evidence type="ECO:0000256" key="10">
    <source>
        <dbReference type="ARBA" id="ARBA00023014"/>
    </source>
</evidence>
<feature type="binding site" evidence="13">
    <location>
        <begin position="74"/>
        <end position="75"/>
    </location>
    <ligand>
        <name>pyridoxal 5'-phosphate</name>
        <dbReference type="ChEBI" id="CHEBI:597326"/>
    </ligand>
</feature>
<dbReference type="InterPro" id="IPR016454">
    <property type="entry name" value="Cysteine_dSase"/>
</dbReference>
<dbReference type="InterPro" id="IPR020578">
    <property type="entry name" value="Aminotrans_V_PyrdxlP_BS"/>
</dbReference>
<dbReference type="GO" id="GO:1990221">
    <property type="term" value="C:L-cysteine desulfurase complex"/>
    <property type="evidence" value="ECO:0007669"/>
    <property type="project" value="UniProtKB-ARBA"/>
</dbReference>
<comment type="subunit">
    <text evidence="13">Homodimer. Forms a heterotetramer with IscU, interacts with other sulfur acceptors.</text>
</comment>
<dbReference type="PIRSF" id="PIRSF005572">
    <property type="entry name" value="NifS"/>
    <property type="match status" value="1"/>
</dbReference>
<dbReference type="PANTHER" id="PTHR11601">
    <property type="entry name" value="CYSTEINE DESULFURYLASE FAMILY MEMBER"/>
    <property type="match status" value="1"/>
</dbReference>
<dbReference type="InterPro" id="IPR015424">
    <property type="entry name" value="PyrdxlP-dep_Trfase"/>
</dbReference>
<keyword evidence="7 13" id="KW-0479">Metal-binding</keyword>
<evidence type="ECO:0000256" key="5">
    <source>
        <dbReference type="ARBA" id="ARBA00022679"/>
    </source>
</evidence>
<feature type="modified residue" description="N6-(pyridoxal phosphate)lysine" evidence="13">
    <location>
        <position position="205"/>
    </location>
</feature>
<accession>A0A6C2YMY4</accession>
<keyword evidence="6 13" id="KW-0001">2Fe-2S</keyword>
<evidence type="ECO:0000256" key="12">
    <source>
        <dbReference type="ARBA" id="ARBA00072125"/>
    </source>
</evidence>
<dbReference type="InterPro" id="IPR010240">
    <property type="entry name" value="Cys_deSase_IscS"/>
</dbReference>
<dbReference type="Gene3D" id="3.40.640.10">
    <property type="entry name" value="Type I PLP-dependent aspartate aminotransferase-like (Major domain)"/>
    <property type="match status" value="1"/>
</dbReference>
<dbReference type="GO" id="GO:0046872">
    <property type="term" value="F:metal ion binding"/>
    <property type="evidence" value="ECO:0007669"/>
    <property type="project" value="UniProtKB-KW"/>
</dbReference>
<dbReference type="InterPro" id="IPR015421">
    <property type="entry name" value="PyrdxlP-dep_Trfase_major"/>
</dbReference>
<feature type="binding site" description="via persulfide group" evidence="13">
    <location>
        <position position="329"/>
    </location>
    <ligand>
        <name>[2Fe-2S] cluster</name>
        <dbReference type="ChEBI" id="CHEBI:190135"/>
        <note>ligand shared with IscU</note>
    </ligand>
</feature>
<dbReference type="InParanoid" id="A0A6C2YMY4"/>
<dbReference type="SUPFAM" id="SSF53383">
    <property type="entry name" value="PLP-dependent transferases"/>
    <property type="match status" value="1"/>
</dbReference>
<protein>
    <recommendedName>
        <fullName evidence="12 13">Cysteine desulfurase IscS</fullName>
        <ecNumber evidence="4 13">2.8.1.7</ecNumber>
    </recommendedName>
</protein>
<dbReference type="EC" id="2.8.1.7" evidence="4 13"/>
<evidence type="ECO:0000256" key="6">
    <source>
        <dbReference type="ARBA" id="ARBA00022714"/>
    </source>
</evidence>
<keyword evidence="17" id="KW-1185">Reference proteome</keyword>
<evidence type="ECO:0000256" key="3">
    <source>
        <dbReference type="ARBA" id="ARBA00006490"/>
    </source>
</evidence>
<dbReference type="EMBL" id="LR586016">
    <property type="protein sequence ID" value="VIP02970.1"/>
    <property type="molecule type" value="Genomic_DNA"/>
</dbReference>
<comment type="function">
    <text evidence="13">Master enzyme that delivers sulfur to a number of partners involved in Fe-S cluster assembly, tRNA modification or cofactor biosynthesis. Catalyzes the removal of elemental sulfur atoms from cysteine to produce alanine. Functions as a sulfur delivery protein for Fe-S cluster synthesis onto IscU, an Fe-S scaffold assembly protein, as well as other S acceptor proteins.</text>
</comment>
<dbReference type="FunCoup" id="A0A6C2YMY4">
    <property type="interactions" value="501"/>
</dbReference>
<dbReference type="GO" id="GO:0044571">
    <property type="term" value="P:[2Fe-2S] cluster assembly"/>
    <property type="evidence" value="ECO:0007669"/>
    <property type="project" value="UniProtKB-UniRule"/>
</dbReference>
<comment type="catalytic activity">
    <reaction evidence="11 13">
        <text>(sulfur carrier)-H + L-cysteine = (sulfur carrier)-SH + L-alanine</text>
        <dbReference type="Rhea" id="RHEA:43892"/>
        <dbReference type="Rhea" id="RHEA-COMP:14737"/>
        <dbReference type="Rhea" id="RHEA-COMP:14739"/>
        <dbReference type="ChEBI" id="CHEBI:29917"/>
        <dbReference type="ChEBI" id="CHEBI:35235"/>
        <dbReference type="ChEBI" id="CHEBI:57972"/>
        <dbReference type="ChEBI" id="CHEBI:64428"/>
        <dbReference type="EC" id="2.8.1.7"/>
    </reaction>
</comment>
<dbReference type="Gene3D" id="3.90.1150.10">
    <property type="entry name" value="Aspartate Aminotransferase, domain 1"/>
    <property type="match status" value="1"/>
</dbReference>
<dbReference type="GO" id="GO:0031071">
    <property type="term" value="F:cysteine desulfurase activity"/>
    <property type="evidence" value="ECO:0007669"/>
    <property type="project" value="UniProtKB-UniRule"/>
</dbReference>
<keyword evidence="5 13" id="KW-0808">Transferase</keyword>
<feature type="binding site" evidence="13">
    <location>
        <position position="182"/>
    </location>
    <ligand>
        <name>pyridoxal 5'-phosphate</name>
        <dbReference type="ChEBI" id="CHEBI:597326"/>
    </ligand>
</feature>
<keyword evidence="9 13" id="KW-0408">Iron</keyword>
<dbReference type="NCBIfam" id="TIGR02006">
    <property type="entry name" value="IscS"/>
    <property type="match status" value="1"/>
</dbReference>
<feature type="binding site" evidence="13">
    <location>
        <position position="154"/>
    </location>
    <ligand>
        <name>pyridoxal 5'-phosphate</name>
        <dbReference type="ChEBI" id="CHEBI:597326"/>
    </ligand>
</feature>
<dbReference type="AlphaFoldDB" id="A0A6C2YMY4"/>
<dbReference type="Proteomes" id="UP000464378">
    <property type="component" value="Chromosome"/>
</dbReference>
<dbReference type="Pfam" id="PF00266">
    <property type="entry name" value="Aminotran_5"/>
    <property type="match status" value="1"/>
</dbReference>
<evidence type="ECO:0000256" key="9">
    <source>
        <dbReference type="ARBA" id="ARBA00023004"/>
    </source>
</evidence>
<evidence type="ECO:0000256" key="4">
    <source>
        <dbReference type="ARBA" id="ARBA00012239"/>
    </source>
</evidence>
<evidence type="ECO:0000259" key="15">
    <source>
        <dbReference type="Pfam" id="PF00266"/>
    </source>
</evidence>
<comment type="subcellular location">
    <subcellularLocation>
        <location evidence="13">Cytoplasm</location>
    </subcellularLocation>
</comment>
<evidence type="ECO:0000256" key="7">
    <source>
        <dbReference type="ARBA" id="ARBA00022723"/>
    </source>
</evidence>
<evidence type="ECO:0000313" key="17">
    <source>
        <dbReference type="Proteomes" id="UP000464378"/>
    </source>
</evidence>
<name>A0A6C2YMY4_9BACT</name>
<dbReference type="HAMAP" id="MF_00331">
    <property type="entry name" value="Cys_desulf_IscS"/>
    <property type="match status" value="1"/>
</dbReference>
<dbReference type="FunFam" id="3.90.1150.10:FF:000002">
    <property type="entry name" value="Cysteine desulfurase IscS"/>
    <property type="match status" value="1"/>
</dbReference>
<dbReference type="NCBIfam" id="NF002806">
    <property type="entry name" value="PRK02948.1"/>
    <property type="match status" value="1"/>
</dbReference>
<dbReference type="PANTHER" id="PTHR11601:SF34">
    <property type="entry name" value="CYSTEINE DESULFURASE"/>
    <property type="match status" value="1"/>
</dbReference>
<dbReference type="UniPathway" id="UPA00266"/>
<comment type="pathway">
    <text evidence="2 13">Cofactor biosynthesis; iron-sulfur cluster biosynthesis.</text>
</comment>
<keyword evidence="8 13" id="KW-0663">Pyridoxal phosphate</keyword>
<dbReference type="EMBL" id="LR593887">
    <property type="protein sequence ID" value="VTS02998.1"/>
    <property type="molecule type" value="Genomic_DNA"/>
</dbReference>
<feature type="domain" description="Aminotransferase class V" evidence="15">
    <location>
        <begin position="6"/>
        <end position="368"/>
    </location>
</feature>
<dbReference type="GO" id="GO:0051537">
    <property type="term" value="F:2 iron, 2 sulfur cluster binding"/>
    <property type="evidence" value="ECO:0007669"/>
    <property type="project" value="UniProtKB-UniRule"/>
</dbReference>
<evidence type="ECO:0000256" key="8">
    <source>
        <dbReference type="ARBA" id="ARBA00022898"/>
    </source>
</evidence>